<evidence type="ECO:0000256" key="1">
    <source>
        <dbReference type="SAM" id="Coils"/>
    </source>
</evidence>
<gene>
    <name evidence="3" type="ORF">GCM10010470_47340</name>
</gene>
<reference evidence="3 4" key="1">
    <citation type="journal article" date="2019" name="Int. J. Syst. Evol. Microbiol.">
        <title>The Global Catalogue of Microorganisms (GCM) 10K type strain sequencing project: providing services to taxonomists for standard genome sequencing and annotation.</title>
        <authorList>
            <consortium name="The Broad Institute Genomics Platform"/>
            <consortium name="The Broad Institute Genome Sequencing Center for Infectious Disease"/>
            <person name="Wu L."/>
            <person name="Ma J."/>
        </authorList>
    </citation>
    <scope>NUCLEOTIDE SEQUENCE [LARGE SCALE GENOMIC DNA]</scope>
    <source>
        <strain evidence="3 4">JCM 9383</strain>
    </source>
</reference>
<dbReference type="InterPro" id="IPR058691">
    <property type="entry name" value="Fn3_SaeA_1st"/>
</dbReference>
<sequence length="783" mass="86034">MTFDPKDYEQKVVRPLRGRSGRLPDDLVARYALRLDFADADVAQRVGEIRSHWNKSAQSTAKSSFVRSVYKAFLREDEELRRRHGDDMLRISWWRDHDAARTGSRNQHVDELVTMLRTDFGDLGLITSRQLETMRETFGQLAPEEVDQALDIAGVRLSTPVELPGTSGLRDTLYRRLKSLLTEAEVASIPELLHGELTSLRILTSFDSTPTRPTGLSSEAVRHAIDRENRRSGNRAAREALGLLNTAVTADGVDLRTLTLFHLLDDVRRHHENRAPASVLLRQLRLTKLDEDEARQAVASVLDETGGSGPSASPGLPRVTELLEDGCLVAAEQALTGIVDTDEAQKARELVERQSARLRELRDAAHRALADDDEEQARHHLRQAAGLAADDDGITAELRRIPLPPVLEVSAHPDGLAVRVSWRPPASHEAGTRYRLVRRSGRIPVDPEDGAVVSEDTGSVVLDDSAPAGIVTGYAVFAAVEEGVWSRPAGAEIEILPPVHDVRVKVDEGAVQANWKVHPDTIAVDVLRRDGSGDASVATTGTTSFRDSGADRGSGSAYLLTARYRRSDGTDGESTAVRVESSTSRRAPTLPPMTGLEFRRFGPELVLSWTWPERARVAEVAWTDADGSGHRRLTRQEYQASGGCRIEPGRGLVRVRVSGVAEDGAAWSSPVEIDVRDLPPHIGYTVRRRSLPLLGGTARVTLTADQPVPTCAVLVVVARGRVMPVRPGDGQVVHRLEQEFRPGEPVEVSVRLPKLRRPYWLRCFTETAGVRLVDPPTTQLKAT</sequence>
<dbReference type="Pfam" id="PF25832">
    <property type="entry name" value="Fn3_SaeA_2nd"/>
    <property type="match status" value="1"/>
</dbReference>
<feature type="domain" description="SaeA first Fn3-like" evidence="2">
    <location>
        <begin position="411"/>
        <end position="479"/>
    </location>
</feature>
<dbReference type="RefSeq" id="WP_344683170.1">
    <property type="nucleotide sequence ID" value="NZ_BAAAUX010000019.1"/>
</dbReference>
<keyword evidence="1" id="KW-0175">Coiled coil</keyword>
<evidence type="ECO:0000313" key="3">
    <source>
        <dbReference type="EMBL" id="GAA2806601.1"/>
    </source>
</evidence>
<evidence type="ECO:0000313" key="4">
    <source>
        <dbReference type="Proteomes" id="UP001500979"/>
    </source>
</evidence>
<feature type="coiled-coil region" evidence="1">
    <location>
        <begin position="344"/>
        <end position="371"/>
    </location>
</feature>
<dbReference type="Proteomes" id="UP001500979">
    <property type="component" value="Unassembled WGS sequence"/>
</dbReference>
<keyword evidence="4" id="KW-1185">Reference proteome</keyword>
<dbReference type="EMBL" id="BAAAUX010000019">
    <property type="protein sequence ID" value="GAA2806601.1"/>
    <property type="molecule type" value="Genomic_DNA"/>
</dbReference>
<comment type="caution">
    <text evidence="3">The sequence shown here is derived from an EMBL/GenBank/DDBJ whole genome shotgun (WGS) entry which is preliminary data.</text>
</comment>
<proteinExistence type="predicted"/>
<organism evidence="3 4">
    <name type="scientific">Saccharopolyspora taberi</name>
    <dbReference type="NCBI Taxonomy" id="60895"/>
    <lineage>
        <taxon>Bacteria</taxon>
        <taxon>Bacillati</taxon>
        <taxon>Actinomycetota</taxon>
        <taxon>Actinomycetes</taxon>
        <taxon>Pseudonocardiales</taxon>
        <taxon>Pseudonocardiaceae</taxon>
        <taxon>Saccharopolyspora</taxon>
    </lineage>
</organism>
<accession>A0ABN3VHS7</accession>
<protein>
    <recommendedName>
        <fullName evidence="2">SaeA first Fn3-like domain-containing protein</fullName>
    </recommendedName>
</protein>
<evidence type="ECO:0000259" key="2">
    <source>
        <dbReference type="Pfam" id="PF25832"/>
    </source>
</evidence>
<name>A0ABN3VHS7_9PSEU</name>